<gene>
    <name evidence="1" type="ordered locus">MHLP_00785</name>
</gene>
<evidence type="ECO:0000313" key="1">
    <source>
        <dbReference type="EMBL" id="AFO51737.1"/>
    </source>
</evidence>
<dbReference type="STRING" id="1212765.MHLP_00785"/>
<dbReference type="HOGENOM" id="CLU_2570116_0_0_14"/>
<accession>I7C5F3</accession>
<protein>
    <submittedName>
        <fullName evidence="1">Uncharacterized protein</fullName>
    </submittedName>
</protein>
<name>I7C5F3_MYCHA</name>
<sequence length="81" mass="8893">MATKLVLIYSAAGTTLLGGVSAAGVSSWYFLRPSTSLVETCDSSTVNKYSDLSRYTLGLNINHPACFHVIQEEVPTQFHYY</sequence>
<dbReference type="AlphaFoldDB" id="I7C5F3"/>
<dbReference type="KEGG" id="mhl:MHLP_00785"/>
<evidence type="ECO:0000313" key="2">
    <source>
        <dbReference type="Proteomes" id="UP000006502"/>
    </source>
</evidence>
<dbReference type="EMBL" id="CP003731">
    <property type="protein sequence ID" value="AFO51737.1"/>
    <property type="molecule type" value="Genomic_DNA"/>
</dbReference>
<organism evidence="1 2">
    <name type="scientific">Mycoplasma haematolamae (strain Purdue)</name>
    <dbReference type="NCBI Taxonomy" id="1212765"/>
    <lineage>
        <taxon>Bacteria</taxon>
        <taxon>Bacillati</taxon>
        <taxon>Mycoplasmatota</taxon>
        <taxon>Mollicutes</taxon>
        <taxon>Mycoplasmataceae</taxon>
        <taxon>Mycoplasma</taxon>
    </lineage>
</organism>
<dbReference type="PATRIC" id="fig|1212765.3.peg.181"/>
<dbReference type="Proteomes" id="UP000006502">
    <property type="component" value="Chromosome"/>
</dbReference>
<keyword evidence="2" id="KW-1185">Reference proteome</keyword>
<reference evidence="2" key="2">
    <citation type="submission" date="2012-07" db="EMBL/GenBank/DDBJ databases">
        <title>Complete genome sequence of 'Candidatus Mycoplasma haemolamae'.</title>
        <authorList>
            <person name="Guimaraes A.M.S."/>
            <person name="Toth B."/>
            <person name="Santos A.P."/>
            <person name="Nascimento N.C."/>
            <person name="Sojka J.E."/>
            <person name="Messick J.B."/>
        </authorList>
    </citation>
    <scope>NUCLEOTIDE SEQUENCE [LARGE SCALE GENOMIC DNA]</scope>
    <source>
        <strain evidence="2">Purdue</strain>
    </source>
</reference>
<proteinExistence type="predicted"/>
<reference evidence="1 2" key="1">
    <citation type="journal article" date="2012" name="J. Bacteriol.">
        <title>Genome Sequence of "Candidatus Mycoplasma haemolamae" Strain Purdue, a Red Blood Cell Pathogen of Alpacas (Vicugna pacos) and Llamas (Lama glama).</title>
        <authorList>
            <person name="Guimaraes A.M."/>
            <person name="Toth B."/>
            <person name="Santos A.P."/>
            <person name="do Nascimento N.C."/>
            <person name="Kritchevsky J.E."/>
            <person name="Messick J.B."/>
        </authorList>
    </citation>
    <scope>NUCLEOTIDE SEQUENCE [LARGE SCALE GENOMIC DNA]</scope>
    <source>
        <strain evidence="1 2">Purdue</strain>
    </source>
</reference>